<evidence type="ECO:0000256" key="3">
    <source>
        <dbReference type="ARBA" id="ARBA00022692"/>
    </source>
</evidence>
<evidence type="ECO:0000256" key="14">
    <source>
        <dbReference type="SAM" id="SignalP"/>
    </source>
</evidence>
<keyword evidence="3" id="KW-0812">Transmembrane</keyword>
<keyword evidence="18" id="KW-1185">Reference proteome</keyword>
<evidence type="ECO:0000256" key="2">
    <source>
        <dbReference type="ARBA" id="ARBA00010833"/>
    </source>
</evidence>
<proteinExistence type="inferred from homology"/>
<keyword evidence="5 12" id="KW-0256">Endoplasmic reticulum</keyword>
<keyword evidence="6" id="KW-0735">Signal-anchor</keyword>
<feature type="signal peptide" evidence="14">
    <location>
        <begin position="1"/>
        <end position="18"/>
    </location>
</feature>
<evidence type="ECO:0000259" key="16">
    <source>
        <dbReference type="Pfam" id="PF16923"/>
    </source>
</evidence>
<dbReference type="GO" id="GO:0009311">
    <property type="term" value="P:oligosaccharide metabolic process"/>
    <property type="evidence" value="ECO:0007669"/>
    <property type="project" value="UniProtKB-UniRule"/>
</dbReference>
<dbReference type="AlphaFoldDB" id="A0A1G4K988"/>
<sequence>MLRSLALTIIWICFTVLAETRPSFEDDFQEFGRHTNQSLLWAPYRSNCYFGIRPRFVNENPLMMGLMWFDASEPQGLNQLRHFVDIGDKLEKYSYERYDPRLGGKEVIIDRENNLNLTIHFAKSRNGENWGARISGEPLDPTKTKVPSLVMYFSQNGPAGNLGRDSTTRQDKNGIYLEGSAPELGAYDIRITDNSGEYYSGGPASEVNGDSTKPSHISFTVPDDQVWKARDIFQTMLTESIQQIVASGKKINPMSLPSALMLRNTNNFPPGSFHFVQKTFDFKEPFEFDIIFNKKGSKQRISSRNEFSTLISWTMSELEVRFNNKFSIKDLNLKQFAEETLANLMGGIGYFYGTQMVDRTTEFDEEQFEKIELKAAKEEGPLQLFSSVPSRAFFPRGFYWDEGFHLLQMMEYDFDLALEILQSWFALIEDDSGWVARELILGSEARSKVPEEFQVQNPNIANPPTLLLCFSEMLARALEYQESINKEPEDHSFTASNTDELLKRPELLTLFAKKVYPKLLKHYEWWTNSQRGFIEEYLEVLHNDVHPEEAFRWVGRTFTHCLPSGLDDYPRAQPPDVAELHLDALAWAGVMTRSMKQISKVLDMPEEFERFSQTEKKIIDNLDYIHWSEEDHCYYDVTIDDDKDELRQFVRHEGYVSLMPFALKLVPKKSDKLKWFLNSMGDNEKLFSDYGILSLSRKDEVFETGEVYWRGPVWINMNYLLLDSLVFYFQQGGDEQDLETVQKAQKLYSDLRTNLIANMYRVWGEDGYVYENYNHDTGKGTGVQHFTGWSSLIVNILGILPERL</sequence>
<dbReference type="InterPro" id="IPR031631">
    <property type="entry name" value="Glyco_hydro_63N"/>
</dbReference>
<evidence type="ECO:0000256" key="12">
    <source>
        <dbReference type="RuleBase" id="RU368089"/>
    </source>
</evidence>
<protein>
    <recommendedName>
        <fullName evidence="11 12">Mannosyl-oligosaccharide glucosidase</fullName>
        <ecNumber evidence="11 12">3.2.1.106</ecNumber>
    </recommendedName>
    <alternativeName>
        <fullName evidence="13">Glucosidase I</fullName>
    </alternativeName>
</protein>
<dbReference type="InterPro" id="IPR004888">
    <property type="entry name" value="Glycoside_hydrolase_63"/>
</dbReference>
<keyword evidence="8" id="KW-0472">Membrane</keyword>
<dbReference type="PANTHER" id="PTHR10412">
    <property type="entry name" value="MANNOSYL-OLIGOSACCHARIDE GLUCOSIDASE"/>
    <property type="match status" value="1"/>
</dbReference>
<dbReference type="GO" id="GO:0006487">
    <property type="term" value="P:protein N-linked glycosylation"/>
    <property type="evidence" value="ECO:0007669"/>
    <property type="project" value="UniProtKB-UniRule"/>
</dbReference>
<keyword evidence="7" id="KW-1133">Transmembrane helix</keyword>
<evidence type="ECO:0000256" key="11">
    <source>
        <dbReference type="ARBA" id="ARBA00038888"/>
    </source>
</evidence>
<dbReference type="SUPFAM" id="SSF48208">
    <property type="entry name" value="Six-hairpin glycosidases"/>
    <property type="match status" value="1"/>
</dbReference>
<comment type="similarity">
    <text evidence="2 12">Belongs to the glycosyl hydrolase 63 family.</text>
</comment>
<dbReference type="GO" id="GO:0004573">
    <property type="term" value="F:Glc3Man9GlcNAc2 oligosaccharide glucosidase activity"/>
    <property type="evidence" value="ECO:0007669"/>
    <property type="project" value="UniProtKB-UniRule"/>
</dbReference>
<comment type="function">
    <text evidence="12">Cleaves the distal alpha 1,2-linked glucose residue from the Glc(3)Man(9)GlcNAc(2) oligosaccharide precursor.</text>
</comment>
<reference evidence="18" key="1">
    <citation type="submission" date="2016-03" db="EMBL/GenBank/DDBJ databases">
        <authorList>
            <person name="Devillers Hugo."/>
        </authorList>
    </citation>
    <scope>NUCLEOTIDE SEQUENCE [LARGE SCALE GENOMIC DNA]</scope>
</reference>
<dbReference type="InterPro" id="IPR031335">
    <property type="entry name" value="Glyco_hydro_63_C"/>
</dbReference>
<evidence type="ECO:0000313" key="17">
    <source>
        <dbReference type="EMBL" id="SCV00631.1"/>
    </source>
</evidence>
<keyword evidence="14" id="KW-0732">Signal</keyword>
<dbReference type="InterPro" id="IPR038518">
    <property type="entry name" value="Glyco_hydro_63N_sf"/>
</dbReference>
<name>A0A1G4K988_9SACH</name>
<comment type="pathway">
    <text evidence="13">Glycan metabolism; N-glycan degradation.</text>
</comment>
<feature type="domain" description="Glycosyl hydrolase family 63 C-terminal" evidence="15">
    <location>
        <begin position="304"/>
        <end position="797"/>
    </location>
</feature>
<evidence type="ECO:0000256" key="13">
    <source>
        <dbReference type="RuleBase" id="RU369107"/>
    </source>
</evidence>
<evidence type="ECO:0000259" key="15">
    <source>
        <dbReference type="Pfam" id="PF03200"/>
    </source>
</evidence>
<comment type="catalytic activity">
    <reaction evidence="12">
        <text>N(4)-(alpha-D-Glc-(1-&gt;2)-alpha-D-Glc-(1-&gt;3)-alpha-D-Glc-(1-&gt;3)-alpha-D-Man-(1-&gt;2)-alpha-D-Man-(1-&gt;2)-alpha-D-Man-(1-&gt;3)-[alpha-D-Man-(1-&gt;2)-alpha-D-Man-(1-&gt;3)-[alpha-D-Man-(1-&gt;2)-alpha-D-Man-(1-&gt;6)]-alpha-D-Man-(1-&gt;6)]-beta-D-Man-(1-&gt;4)-beta-D-GlcNAc-(1-&gt;4)-beta-D-GlcNAc)-L-asparaginyl-[protein] + H2O = N(4)-(alpha-D-Glc-(1-&gt;3)-alpha-D-Glc-(1-&gt;3)-alpha-D-Man-(1-&gt;2)-alpha-D-Man-(1-&gt;2)-alpha-D-Man-(1-&gt;3)-[alpha-D-Man-(1-&gt;2)-alpha-D-Man-(1-&gt;3)-[alpha-D-Man-(1-&gt;2)-alpha-D-Man-(1-&gt;6)]-alpha-D-Man-(1-&gt;6)]-beta-D-Man-(1-&gt;4)-beta-D-GlcNAc-(1-&gt;4)-beta-D-GlcNAc)-L-asparaginyl-[protein] + beta-D-glucose</text>
        <dbReference type="Rhea" id="RHEA:55988"/>
        <dbReference type="Rhea" id="RHEA-COMP:12806"/>
        <dbReference type="Rhea" id="RHEA-COMP:14355"/>
        <dbReference type="ChEBI" id="CHEBI:15377"/>
        <dbReference type="ChEBI" id="CHEBI:15903"/>
        <dbReference type="ChEBI" id="CHEBI:59082"/>
        <dbReference type="ChEBI" id="CHEBI:132537"/>
        <dbReference type="EC" id="3.2.1.106"/>
    </reaction>
</comment>
<evidence type="ECO:0000256" key="7">
    <source>
        <dbReference type="ARBA" id="ARBA00022989"/>
    </source>
</evidence>
<dbReference type="Gene3D" id="1.50.10.10">
    <property type="match status" value="1"/>
</dbReference>
<dbReference type="EC" id="3.2.1.106" evidence="11 12"/>
<dbReference type="OrthoDB" id="410058at2759"/>
<evidence type="ECO:0000256" key="5">
    <source>
        <dbReference type="ARBA" id="ARBA00022824"/>
    </source>
</evidence>
<dbReference type="Pfam" id="PF03200">
    <property type="entry name" value="Glyco_hydro_63"/>
    <property type="match status" value="1"/>
</dbReference>
<dbReference type="PANTHER" id="PTHR10412:SF11">
    <property type="entry name" value="MANNOSYL-OLIGOSACCHARIDE GLUCOSIDASE"/>
    <property type="match status" value="1"/>
</dbReference>
<evidence type="ECO:0000256" key="9">
    <source>
        <dbReference type="ARBA" id="ARBA00023180"/>
    </source>
</evidence>
<dbReference type="GO" id="GO:0005789">
    <property type="term" value="C:endoplasmic reticulum membrane"/>
    <property type="evidence" value="ECO:0007669"/>
    <property type="project" value="UniProtKB-SubCell"/>
</dbReference>
<evidence type="ECO:0000256" key="6">
    <source>
        <dbReference type="ARBA" id="ARBA00022968"/>
    </source>
</evidence>
<accession>A0A1G4K988</accession>
<keyword evidence="10 12" id="KW-0326">Glycosidase</keyword>
<dbReference type="Gene3D" id="2.70.98.110">
    <property type="entry name" value="Glycosyl hydrolase family 63, N-terminal domain"/>
    <property type="match status" value="1"/>
</dbReference>
<keyword evidence="9 13" id="KW-0325">Glycoprotein</keyword>
<dbReference type="Pfam" id="PF16923">
    <property type="entry name" value="Glyco_hydro_63N"/>
    <property type="match status" value="1"/>
</dbReference>
<organism evidence="17 18">
    <name type="scientific">Lachancea nothofagi CBS 11611</name>
    <dbReference type="NCBI Taxonomy" id="1266666"/>
    <lineage>
        <taxon>Eukaryota</taxon>
        <taxon>Fungi</taxon>
        <taxon>Dikarya</taxon>
        <taxon>Ascomycota</taxon>
        <taxon>Saccharomycotina</taxon>
        <taxon>Saccharomycetes</taxon>
        <taxon>Saccharomycetales</taxon>
        <taxon>Saccharomycetaceae</taxon>
        <taxon>Lachancea</taxon>
    </lineage>
</organism>
<feature type="chain" id="PRO_5009236408" description="Mannosyl-oligosaccharide glucosidase" evidence="14">
    <location>
        <begin position="19"/>
        <end position="804"/>
    </location>
</feature>
<evidence type="ECO:0000256" key="1">
    <source>
        <dbReference type="ARBA" id="ARBA00004648"/>
    </source>
</evidence>
<dbReference type="InterPro" id="IPR012341">
    <property type="entry name" value="6hp_glycosidase-like_sf"/>
</dbReference>
<dbReference type="Proteomes" id="UP000189911">
    <property type="component" value="Chromosome F"/>
</dbReference>
<evidence type="ECO:0000256" key="4">
    <source>
        <dbReference type="ARBA" id="ARBA00022801"/>
    </source>
</evidence>
<gene>
    <name evidence="17" type="ORF">LANO_0F07844G</name>
</gene>
<dbReference type="EMBL" id="LT598452">
    <property type="protein sequence ID" value="SCV00631.1"/>
    <property type="molecule type" value="Genomic_DNA"/>
</dbReference>
<evidence type="ECO:0000313" key="18">
    <source>
        <dbReference type="Proteomes" id="UP000189911"/>
    </source>
</evidence>
<comment type="subcellular location">
    <subcellularLocation>
        <location evidence="1 12">Endoplasmic reticulum membrane</location>
        <topology evidence="1 12">Single-pass type II membrane protein</topology>
    </subcellularLocation>
</comment>
<evidence type="ECO:0000256" key="8">
    <source>
        <dbReference type="ARBA" id="ARBA00023136"/>
    </source>
</evidence>
<keyword evidence="4 12" id="KW-0378">Hydrolase</keyword>
<evidence type="ECO:0000256" key="10">
    <source>
        <dbReference type="ARBA" id="ARBA00023295"/>
    </source>
</evidence>
<feature type="domain" description="Glycosyl hydrolase family 63 N-terminal" evidence="16">
    <location>
        <begin position="38"/>
        <end position="252"/>
    </location>
</feature>
<dbReference type="InterPro" id="IPR008928">
    <property type="entry name" value="6-hairpin_glycosidase_sf"/>
</dbReference>